<sequence>MVRLLYCDPDATSSSCKNNLSIKRRVWLHTFEVYIDPIVWSLVQHTSDKWRWRWR</sequence>
<accession>A0A2P2PPD8</accession>
<organism evidence="1">
    <name type="scientific">Rhizophora mucronata</name>
    <name type="common">Asiatic mangrove</name>
    <dbReference type="NCBI Taxonomy" id="61149"/>
    <lineage>
        <taxon>Eukaryota</taxon>
        <taxon>Viridiplantae</taxon>
        <taxon>Streptophyta</taxon>
        <taxon>Embryophyta</taxon>
        <taxon>Tracheophyta</taxon>
        <taxon>Spermatophyta</taxon>
        <taxon>Magnoliopsida</taxon>
        <taxon>eudicotyledons</taxon>
        <taxon>Gunneridae</taxon>
        <taxon>Pentapetalae</taxon>
        <taxon>rosids</taxon>
        <taxon>fabids</taxon>
        <taxon>Malpighiales</taxon>
        <taxon>Rhizophoraceae</taxon>
        <taxon>Rhizophora</taxon>
    </lineage>
</organism>
<evidence type="ECO:0000313" key="1">
    <source>
        <dbReference type="EMBL" id="MBX56608.1"/>
    </source>
</evidence>
<name>A0A2P2PPD8_RHIMU</name>
<reference evidence="1" key="1">
    <citation type="submission" date="2018-02" db="EMBL/GenBank/DDBJ databases">
        <title>Rhizophora mucronata_Transcriptome.</title>
        <authorList>
            <person name="Meera S.P."/>
            <person name="Sreeshan A."/>
            <person name="Augustine A."/>
        </authorList>
    </citation>
    <scope>NUCLEOTIDE SEQUENCE</scope>
    <source>
        <tissue evidence="1">Leaf</tissue>
    </source>
</reference>
<dbReference type="EMBL" id="GGEC01076124">
    <property type="protein sequence ID" value="MBX56608.1"/>
    <property type="molecule type" value="Transcribed_RNA"/>
</dbReference>
<protein>
    <submittedName>
        <fullName evidence="1">Uncharacterized protein</fullName>
    </submittedName>
</protein>
<dbReference type="AlphaFoldDB" id="A0A2P2PPD8"/>
<proteinExistence type="predicted"/>